<keyword evidence="2" id="KW-1185">Reference proteome</keyword>
<gene>
    <name evidence="1" type="ORF">G6N76_02235</name>
</gene>
<dbReference type="Proteomes" id="UP000477849">
    <property type="component" value="Unassembled WGS sequence"/>
</dbReference>
<evidence type="ECO:0000313" key="1">
    <source>
        <dbReference type="EMBL" id="NGO62478.1"/>
    </source>
</evidence>
<comment type="caution">
    <text evidence="1">The sequence shown here is derived from an EMBL/GenBank/DDBJ whole genome shotgun (WGS) entry which is preliminary data.</text>
</comment>
<dbReference type="EMBL" id="JAAKZH010000001">
    <property type="protein sequence ID" value="NGO62478.1"/>
    <property type="molecule type" value="Genomic_DNA"/>
</dbReference>
<evidence type="ECO:0000313" key="2">
    <source>
        <dbReference type="Proteomes" id="UP000477849"/>
    </source>
</evidence>
<sequence>MSGSSPEEFLILTENDQELNRFFDRVRVAGKIVVKAGEHEFVVEHRPATITGEARRLLARGGPED</sequence>
<name>A0A6M1S262_9HYPH</name>
<proteinExistence type="predicted"/>
<organism evidence="1 2">
    <name type="scientific">Rhizobium daejeonense</name>
    <dbReference type="NCBI Taxonomy" id="240521"/>
    <lineage>
        <taxon>Bacteria</taxon>
        <taxon>Pseudomonadati</taxon>
        <taxon>Pseudomonadota</taxon>
        <taxon>Alphaproteobacteria</taxon>
        <taxon>Hyphomicrobiales</taxon>
        <taxon>Rhizobiaceae</taxon>
        <taxon>Rhizobium/Agrobacterium group</taxon>
        <taxon>Rhizobium</taxon>
    </lineage>
</organism>
<dbReference type="AlphaFoldDB" id="A0A6M1S262"/>
<accession>A0A6M1S262</accession>
<dbReference type="RefSeq" id="WP_163900380.1">
    <property type="nucleotide sequence ID" value="NZ_CP048427.1"/>
</dbReference>
<protein>
    <submittedName>
        <fullName evidence="1">Uncharacterized protein</fullName>
    </submittedName>
</protein>
<reference evidence="1 2" key="1">
    <citation type="submission" date="2020-02" db="EMBL/GenBank/DDBJ databases">
        <title>Genome sequence of the type strain CCBAU10050 of Rhizobium daejeonense.</title>
        <authorList>
            <person name="Gao J."/>
            <person name="Sun J."/>
        </authorList>
    </citation>
    <scope>NUCLEOTIDE SEQUENCE [LARGE SCALE GENOMIC DNA]</scope>
    <source>
        <strain evidence="1 2">CCBAU10050</strain>
    </source>
</reference>